<organism evidence="1 2">
    <name type="scientific">Gopherus agassizii</name>
    <name type="common">Agassiz's desert tortoise</name>
    <dbReference type="NCBI Taxonomy" id="38772"/>
    <lineage>
        <taxon>Eukaryota</taxon>
        <taxon>Metazoa</taxon>
        <taxon>Chordata</taxon>
        <taxon>Craniata</taxon>
        <taxon>Vertebrata</taxon>
        <taxon>Euteleostomi</taxon>
        <taxon>Archelosauria</taxon>
        <taxon>Testudinata</taxon>
        <taxon>Testudines</taxon>
        <taxon>Cryptodira</taxon>
        <taxon>Durocryptodira</taxon>
        <taxon>Testudinoidea</taxon>
        <taxon>Testudinidae</taxon>
        <taxon>Gopherus</taxon>
    </lineage>
</organism>
<evidence type="ECO:0000313" key="2">
    <source>
        <dbReference type="Proteomes" id="UP000291020"/>
    </source>
</evidence>
<dbReference type="AlphaFoldDB" id="A0A452GP07"/>
<reference evidence="1" key="2">
    <citation type="submission" date="2025-08" db="UniProtKB">
        <authorList>
            <consortium name="Ensembl"/>
        </authorList>
    </citation>
    <scope>IDENTIFICATION</scope>
</reference>
<reference evidence="2" key="1">
    <citation type="journal article" date="2017" name="PLoS ONE">
        <title>The Agassiz's desert tortoise genome provides a resource for the conservation of a threatened species.</title>
        <authorList>
            <person name="Tollis M."/>
            <person name="DeNardo D.F."/>
            <person name="Cornelius J.A."/>
            <person name="Dolby G.A."/>
            <person name="Edwards T."/>
            <person name="Henen B.T."/>
            <person name="Karl A.E."/>
            <person name="Murphy R.W."/>
            <person name="Kusumi K."/>
        </authorList>
    </citation>
    <scope>NUCLEOTIDE SEQUENCE [LARGE SCALE GENOMIC DNA]</scope>
</reference>
<sequence length="83" mass="9435">MRYYSAERSGARRRDCSGKCSWHSLAALAEKSRIEWATEKSILKFHNYYGHCQAQWHVPLIPATREAEAGGSLRGSGNWVKSH</sequence>
<dbReference type="Proteomes" id="UP000291020">
    <property type="component" value="Unassembled WGS sequence"/>
</dbReference>
<evidence type="ECO:0000313" key="1">
    <source>
        <dbReference type="Ensembl" id="ENSGAGP00000003624.1"/>
    </source>
</evidence>
<name>A0A452GP07_9SAUR</name>
<keyword evidence="2" id="KW-1185">Reference proteome</keyword>
<accession>A0A452GP07</accession>
<protein>
    <submittedName>
        <fullName evidence="1">Uncharacterized protein</fullName>
    </submittedName>
</protein>
<proteinExistence type="predicted"/>
<dbReference type="Ensembl" id="ENSGAGT00000004183.1">
    <property type="protein sequence ID" value="ENSGAGP00000003624.1"/>
    <property type="gene ID" value="ENSGAGG00000002934.1"/>
</dbReference>
<reference evidence="1" key="3">
    <citation type="submission" date="2025-09" db="UniProtKB">
        <authorList>
            <consortium name="Ensembl"/>
        </authorList>
    </citation>
    <scope>IDENTIFICATION</scope>
</reference>